<sequence length="198" mass="23614">MTSFFKDKYERFWSWFYENEDRLFNFEKHQEELFDELSYELEEIDPNLTFEISCIKENGKRELVISAGGIKSAFDEVENLVDVAPKLRSWEFIKYRPRRDTLSELDFQGKKVKPEDVYYAIFYEDNPSKVGIILFFKEYKEEELDLWGQITYLFLDEALGEYDVETKVGGIMATSINSKYFKHAHPINELQKAFDSCF</sequence>
<evidence type="ECO:0000313" key="2">
    <source>
        <dbReference type="Proteomes" id="UP000184310"/>
    </source>
</evidence>
<dbReference type="STRING" id="1121302.SAMN02745163_01414"/>
<gene>
    <name evidence="1" type="ORF">SAMN02745163_01414</name>
</gene>
<keyword evidence="2" id="KW-1185">Reference proteome</keyword>
<dbReference type="AlphaFoldDB" id="A0A1M6GWW8"/>
<protein>
    <submittedName>
        <fullName evidence="1">Uncharacterized protein</fullName>
    </submittedName>
</protein>
<organism evidence="1 2">
    <name type="scientific">Clostridium cavendishii DSM 21758</name>
    <dbReference type="NCBI Taxonomy" id="1121302"/>
    <lineage>
        <taxon>Bacteria</taxon>
        <taxon>Bacillati</taxon>
        <taxon>Bacillota</taxon>
        <taxon>Clostridia</taxon>
        <taxon>Eubacteriales</taxon>
        <taxon>Clostridiaceae</taxon>
        <taxon>Clostridium</taxon>
    </lineage>
</organism>
<name>A0A1M6GWW8_9CLOT</name>
<reference evidence="1 2" key="1">
    <citation type="submission" date="2016-11" db="EMBL/GenBank/DDBJ databases">
        <authorList>
            <person name="Jaros S."/>
            <person name="Januszkiewicz K."/>
            <person name="Wedrychowicz H."/>
        </authorList>
    </citation>
    <scope>NUCLEOTIDE SEQUENCE [LARGE SCALE GENOMIC DNA]</scope>
    <source>
        <strain evidence="1 2">DSM 21758</strain>
    </source>
</reference>
<dbReference type="OrthoDB" id="9151249at2"/>
<proteinExistence type="predicted"/>
<dbReference type="RefSeq" id="WP_072985973.1">
    <property type="nucleotide sequence ID" value="NZ_FQZB01000006.1"/>
</dbReference>
<accession>A0A1M6GWW8</accession>
<evidence type="ECO:0000313" key="1">
    <source>
        <dbReference type="EMBL" id="SHJ14432.1"/>
    </source>
</evidence>
<dbReference type="Proteomes" id="UP000184310">
    <property type="component" value="Unassembled WGS sequence"/>
</dbReference>
<dbReference type="EMBL" id="FQZB01000006">
    <property type="protein sequence ID" value="SHJ14432.1"/>
    <property type="molecule type" value="Genomic_DNA"/>
</dbReference>